<feature type="transmembrane region" description="Helical" evidence="5">
    <location>
        <begin position="117"/>
        <end position="138"/>
    </location>
</feature>
<keyword evidence="2 5" id="KW-0812">Transmembrane</keyword>
<evidence type="ECO:0000313" key="7">
    <source>
        <dbReference type="EMBL" id="MBF6024038.1"/>
    </source>
</evidence>
<comment type="caution">
    <text evidence="7">The sequence shown here is derived from an EMBL/GenBank/DDBJ whole genome shotgun (WGS) entry which is preliminary data.</text>
</comment>
<evidence type="ECO:0000256" key="2">
    <source>
        <dbReference type="ARBA" id="ARBA00022692"/>
    </source>
</evidence>
<evidence type="ECO:0000259" key="6">
    <source>
        <dbReference type="PROSITE" id="PS50850"/>
    </source>
</evidence>
<proteinExistence type="predicted"/>
<feature type="transmembrane region" description="Helical" evidence="5">
    <location>
        <begin position="244"/>
        <end position="262"/>
    </location>
</feature>
<dbReference type="InterPro" id="IPR011701">
    <property type="entry name" value="MFS"/>
</dbReference>
<protein>
    <submittedName>
        <fullName evidence="7">MFS transporter</fullName>
    </submittedName>
</protein>
<dbReference type="Gene3D" id="1.20.1250.20">
    <property type="entry name" value="MFS general substrate transporter like domains"/>
    <property type="match status" value="1"/>
</dbReference>
<feature type="transmembrane region" description="Helical" evidence="5">
    <location>
        <begin position="420"/>
        <end position="437"/>
    </location>
</feature>
<comment type="subcellular location">
    <subcellularLocation>
        <location evidence="1">Membrane</location>
        <topology evidence="1">Multi-pass membrane protein</topology>
    </subcellularLocation>
</comment>
<evidence type="ECO:0000256" key="1">
    <source>
        <dbReference type="ARBA" id="ARBA00004141"/>
    </source>
</evidence>
<dbReference type="InterPro" id="IPR020846">
    <property type="entry name" value="MFS_dom"/>
</dbReference>
<evidence type="ECO:0000313" key="8">
    <source>
        <dbReference type="Proteomes" id="UP001429984"/>
    </source>
</evidence>
<keyword evidence="4 5" id="KW-0472">Membrane</keyword>
<feature type="transmembrane region" description="Helical" evidence="5">
    <location>
        <begin position="150"/>
        <end position="173"/>
    </location>
</feature>
<feature type="transmembrane region" description="Helical" evidence="5">
    <location>
        <begin position="320"/>
        <end position="339"/>
    </location>
</feature>
<feature type="transmembrane region" description="Helical" evidence="5">
    <location>
        <begin position="66"/>
        <end position="85"/>
    </location>
</feature>
<dbReference type="PANTHER" id="PTHR23501:SF174">
    <property type="entry name" value="MULTIDRUG EXPORT PROTEIN EMRB-RELATED"/>
    <property type="match status" value="1"/>
</dbReference>
<organism evidence="7 8">
    <name type="scientific">Lysobacter niastensis</name>
    <dbReference type="NCBI Taxonomy" id="380629"/>
    <lineage>
        <taxon>Bacteria</taxon>
        <taxon>Pseudomonadati</taxon>
        <taxon>Pseudomonadota</taxon>
        <taxon>Gammaproteobacteria</taxon>
        <taxon>Lysobacterales</taxon>
        <taxon>Lysobacteraceae</taxon>
        <taxon>Lysobacter</taxon>
    </lineage>
</organism>
<dbReference type="SUPFAM" id="SSF103473">
    <property type="entry name" value="MFS general substrate transporter"/>
    <property type="match status" value="1"/>
</dbReference>
<feature type="domain" description="Major facilitator superfamily (MFS) profile" evidence="6">
    <location>
        <begin position="26"/>
        <end position="529"/>
    </location>
</feature>
<evidence type="ECO:0000256" key="5">
    <source>
        <dbReference type="SAM" id="Phobius"/>
    </source>
</evidence>
<dbReference type="Proteomes" id="UP001429984">
    <property type="component" value="Unassembled WGS sequence"/>
</dbReference>
<feature type="transmembrane region" description="Helical" evidence="5">
    <location>
        <begin position="346"/>
        <end position="365"/>
    </location>
</feature>
<sequence>MQPALMQRGPVASQLHDMNSFTRIVGLLAIVVLMAVDGINSTLLVVNRGQVTGHYAAAPDEASWLGIGYLAAKLLAFVWAPWIIGRLGSQRALLAGGFGLAICTGALAFAPNLEMAVLIRIAQGVCGAMALVAGQTLVFQSHAPARQAPLQAALALAVVVVPVMLAPALHGWITDRHDWRWVFVGSSLAALVATALLRLARRAAPLPHSLRSPGLAPSLLLASGIVGSVYVLHQGARFDWFDDGHIRLVTVASLGALAAALWSHGSSIRRFVQTSAANPDFLFGLCASVFAGFALFGSGAAIPLFGSVVLGLGPEHVGELALSSSIAAALGLVLVAGFLQSGRMPVAAPIPIGIALFMAGMWLFSLSSAQTGAPQVRLATWLRGLGMGFLFMSLTMITLSRVAAGLLAQGVALFNLGRQVGGLAGTAFVTTMLEWRAPGHATVLAQYLQPGSPALESAQASMAGLLVEHGQAATDAPAAAAALLSRQLGQQAGARAFDEIFLALALFFFAAIPALVGVKLVLSRVHARRVEQVQKPA</sequence>
<feature type="transmembrane region" description="Helical" evidence="5">
    <location>
        <begin position="282"/>
        <end position="308"/>
    </location>
</feature>
<feature type="transmembrane region" description="Helical" evidence="5">
    <location>
        <begin position="21"/>
        <end position="46"/>
    </location>
</feature>
<feature type="transmembrane region" description="Helical" evidence="5">
    <location>
        <begin position="212"/>
        <end position="232"/>
    </location>
</feature>
<dbReference type="InterPro" id="IPR036259">
    <property type="entry name" value="MFS_trans_sf"/>
</dbReference>
<feature type="transmembrane region" description="Helical" evidence="5">
    <location>
        <begin position="179"/>
        <end position="200"/>
    </location>
</feature>
<evidence type="ECO:0000256" key="3">
    <source>
        <dbReference type="ARBA" id="ARBA00022989"/>
    </source>
</evidence>
<dbReference type="EMBL" id="JADLZT010000004">
    <property type="protein sequence ID" value="MBF6024038.1"/>
    <property type="molecule type" value="Genomic_DNA"/>
</dbReference>
<name>A0ABS0B5I0_9GAMM</name>
<keyword evidence="8" id="KW-1185">Reference proteome</keyword>
<dbReference type="Pfam" id="PF07690">
    <property type="entry name" value="MFS_1"/>
    <property type="match status" value="1"/>
</dbReference>
<dbReference type="RefSeq" id="WP_194930638.1">
    <property type="nucleotide sequence ID" value="NZ_JADLZT010000004.1"/>
</dbReference>
<dbReference type="PANTHER" id="PTHR23501">
    <property type="entry name" value="MAJOR FACILITATOR SUPERFAMILY"/>
    <property type="match status" value="1"/>
</dbReference>
<dbReference type="PROSITE" id="PS50850">
    <property type="entry name" value="MFS"/>
    <property type="match status" value="1"/>
</dbReference>
<gene>
    <name evidence="7" type="ORF">IU514_08345</name>
</gene>
<reference evidence="7 8" key="1">
    <citation type="submission" date="2020-11" db="EMBL/GenBank/DDBJ databases">
        <title>Draft Genome Sequence and Secondary Metabolite Biosynthetic Potential of the Lysobacter niastensis Type strain DSM 18481.</title>
        <authorList>
            <person name="Turrini P."/>
            <person name="Artuso I."/>
            <person name="Tescari M."/>
            <person name="Lugli G.A."/>
            <person name="Frangipani E."/>
            <person name="Ventura M."/>
            <person name="Visca P."/>
        </authorList>
    </citation>
    <scope>NUCLEOTIDE SEQUENCE [LARGE SCALE GENOMIC DNA]</scope>
    <source>
        <strain evidence="7 8">DSM 18481</strain>
    </source>
</reference>
<keyword evidence="3 5" id="KW-1133">Transmembrane helix</keyword>
<evidence type="ECO:0000256" key="4">
    <source>
        <dbReference type="ARBA" id="ARBA00023136"/>
    </source>
</evidence>
<feature type="transmembrane region" description="Helical" evidence="5">
    <location>
        <begin position="92"/>
        <end position="111"/>
    </location>
</feature>
<feature type="transmembrane region" description="Helical" evidence="5">
    <location>
        <begin position="500"/>
        <end position="522"/>
    </location>
</feature>
<accession>A0ABS0B5I0</accession>
<feature type="transmembrane region" description="Helical" evidence="5">
    <location>
        <begin position="385"/>
        <end position="408"/>
    </location>
</feature>